<accession>A0ACD6AHD8</accession>
<name>A0ACD6AHD8_AVESA</name>
<keyword evidence="2" id="KW-1185">Reference proteome</keyword>
<reference evidence="1" key="2">
    <citation type="submission" date="2025-09" db="UniProtKB">
        <authorList>
            <consortium name="EnsemblPlants"/>
        </authorList>
    </citation>
    <scope>IDENTIFICATION</scope>
</reference>
<sequence>MESTIYRQVVSISNKHRVTDQPKSPSPRRSSERHRPPPRKQERKQDARRSTTMARWKDVPDDAWQRIFGLLGYLDLARCLAVCRDWRRLGALPLLPSVLIPSAEQGLSSSFDISLREMGLLENAPGFHGRRVIGSFVGGRLAIAFTVANPTLYGVVDLSTGEVTQSLPDRLRIPNSAHLQSVAIMAITGGSGGVFAAIASGETNLIFWRVGMEAWCPPLAPEPVPLPGLDDDAHRFWRMILPTCAIDDVHYSDASDVFFVLTIRQDLWRYVPLRLQDGGLAFQRHLDIVGDDFSGVMAARYLFAGPDEALLMARRVLSPQHEEEGTSELEVFVSLVPTAAQGSPEPDGAAERWTSWRRLTQPTGLLVFLGRGNSKAYRSLATKPSSIFFLDDRDSYRHLCPTYRCVDSGRYCLDTQVIDHVIPRGPPSDLSPFVWVLPPRGNV</sequence>
<protein>
    <submittedName>
        <fullName evidence="1">Uncharacterized protein</fullName>
    </submittedName>
</protein>
<evidence type="ECO:0000313" key="1">
    <source>
        <dbReference type="EnsemblPlants" id="AVESA.00010b.r2.7DG1360350.1.CDS.1"/>
    </source>
</evidence>
<organism evidence="1 2">
    <name type="scientific">Avena sativa</name>
    <name type="common">Oat</name>
    <dbReference type="NCBI Taxonomy" id="4498"/>
    <lineage>
        <taxon>Eukaryota</taxon>
        <taxon>Viridiplantae</taxon>
        <taxon>Streptophyta</taxon>
        <taxon>Embryophyta</taxon>
        <taxon>Tracheophyta</taxon>
        <taxon>Spermatophyta</taxon>
        <taxon>Magnoliopsida</taxon>
        <taxon>Liliopsida</taxon>
        <taxon>Poales</taxon>
        <taxon>Poaceae</taxon>
        <taxon>BOP clade</taxon>
        <taxon>Pooideae</taxon>
        <taxon>Poodae</taxon>
        <taxon>Poeae</taxon>
        <taxon>Poeae Chloroplast Group 1 (Aveneae type)</taxon>
        <taxon>Aveninae</taxon>
        <taxon>Avena</taxon>
    </lineage>
</organism>
<dbReference type="Proteomes" id="UP001732700">
    <property type="component" value="Chromosome 7D"/>
</dbReference>
<evidence type="ECO:0000313" key="2">
    <source>
        <dbReference type="Proteomes" id="UP001732700"/>
    </source>
</evidence>
<dbReference type="EnsemblPlants" id="AVESA.00010b.r2.7DG1360350.1">
    <property type="protein sequence ID" value="AVESA.00010b.r2.7DG1360350.1.CDS.1"/>
    <property type="gene ID" value="AVESA.00010b.r2.7DG1360350"/>
</dbReference>
<reference evidence="1" key="1">
    <citation type="submission" date="2021-05" db="EMBL/GenBank/DDBJ databases">
        <authorList>
            <person name="Scholz U."/>
            <person name="Mascher M."/>
            <person name="Fiebig A."/>
        </authorList>
    </citation>
    <scope>NUCLEOTIDE SEQUENCE [LARGE SCALE GENOMIC DNA]</scope>
</reference>
<proteinExistence type="predicted"/>